<keyword evidence="1" id="KW-1133">Transmembrane helix</keyword>
<dbReference type="AlphaFoldDB" id="A0A895XPA3"/>
<dbReference type="Proteomes" id="UP000662939">
    <property type="component" value="Chromosome"/>
</dbReference>
<keyword evidence="3" id="KW-1185">Reference proteome</keyword>
<sequence length="405" mass="44613">MTVNHWTYHLTDPPAVRQRSAQLEIDGHPARSLVDDGTVEVDPPDMYRWLQLKPTANVDTRPPPIAGMPDGFGVLAVEVRSRVSIPLLLVDGRPVSIGRGRTRIALPPGHHCVEVQSNYTSEPVIVTIGAQTTEEIEYFESEDGLTAEFGHRPGQYRPIPGPRYQMKSLYILGLIAALPLFIVAILVSGREALLMWSAIAAIYLPLLAYMPRRSRFRRQWEEDTANHLRRIGRPSYPYPWGQTGDHLPAAIGKATVNRPSSSVHGSGLILRLRATRIRYPKPNNAAGNAHLAMYPLAAPSVFINGQRQPATWGTWWYPLPAGKHTVRVVVDGVPPGIGLGCVPDDQVEDESYEFELGHGAQREVFANATVHTMLDARSSSVSFSRPQLSVHGALRDIASLTTTST</sequence>
<proteinExistence type="predicted"/>
<keyword evidence="1" id="KW-0812">Transmembrane</keyword>
<keyword evidence="1" id="KW-0472">Membrane</keyword>
<evidence type="ECO:0000256" key="1">
    <source>
        <dbReference type="SAM" id="Phobius"/>
    </source>
</evidence>
<organism evidence="2 3">
    <name type="scientific">Natronoglycomyces albus</name>
    <dbReference type="NCBI Taxonomy" id="2811108"/>
    <lineage>
        <taxon>Bacteria</taxon>
        <taxon>Bacillati</taxon>
        <taxon>Actinomycetota</taxon>
        <taxon>Actinomycetes</taxon>
        <taxon>Glycomycetales</taxon>
        <taxon>Glycomycetaceae</taxon>
        <taxon>Natronoglycomyces</taxon>
    </lineage>
</organism>
<feature type="transmembrane region" description="Helical" evidence="1">
    <location>
        <begin position="193"/>
        <end position="210"/>
    </location>
</feature>
<reference evidence="2" key="1">
    <citation type="submission" date="2021-02" db="EMBL/GenBank/DDBJ databases">
        <title>Natronoglycomyces albus gen. nov., sp. nov, a haloalkaliphilic actinobacterium from a soda solonchak soil.</title>
        <authorList>
            <person name="Sorokin D.Y."/>
            <person name="Khijniak T.V."/>
            <person name="Zakharycheva A.P."/>
            <person name="Boueva O.V."/>
            <person name="Ariskina E.V."/>
            <person name="Hahnke R.L."/>
            <person name="Bunk B."/>
            <person name="Sproer C."/>
            <person name="Schumann P."/>
            <person name="Evtushenko L.I."/>
            <person name="Kublanov I.V."/>
        </authorList>
    </citation>
    <scope>NUCLEOTIDE SEQUENCE</scope>
    <source>
        <strain evidence="2">DSM 106290</strain>
    </source>
</reference>
<accession>A0A895XPA3</accession>
<evidence type="ECO:0000313" key="2">
    <source>
        <dbReference type="EMBL" id="QSB04120.1"/>
    </source>
</evidence>
<feature type="transmembrane region" description="Helical" evidence="1">
    <location>
        <begin position="169"/>
        <end position="187"/>
    </location>
</feature>
<dbReference type="RefSeq" id="WP_213170119.1">
    <property type="nucleotide sequence ID" value="NZ_CP070496.1"/>
</dbReference>
<protein>
    <submittedName>
        <fullName evidence="2">Uncharacterized protein</fullName>
    </submittedName>
</protein>
<gene>
    <name evidence="2" type="ORF">JQS30_09865</name>
</gene>
<name>A0A895XPA3_9ACTN</name>
<dbReference type="EMBL" id="CP070496">
    <property type="protein sequence ID" value="QSB04120.1"/>
    <property type="molecule type" value="Genomic_DNA"/>
</dbReference>
<dbReference type="KEGG" id="nav:JQS30_09865"/>
<evidence type="ECO:0000313" key="3">
    <source>
        <dbReference type="Proteomes" id="UP000662939"/>
    </source>
</evidence>